<comment type="caution">
    <text evidence="1">The sequence shown here is derived from an EMBL/GenBank/DDBJ whole genome shotgun (WGS) entry which is preliminary data.</text>
</comment>
<reference evidence="1 2" key="1">
    <citation type="journal article" date="2019" name="Genome Biol. Evol.">
        <title>Insights into the evolution of the New World diploid cottons (Gossypium, subgenus Houzingenia) based on genome sequencing.</title>
        <authorList>
            <person name="Grover C.E."/>
            <person name="Arick M.A. 2nd"/>
            <person name="Thrash A."/>
            <person name="Conover J.L."/>
            <person name="Sanders W.S."/>
            <person name="Peterson D.G."/>
            <person name="Frelichowski J.E."/>
            <person name="Scheffler J.A."/>
            <person name="Scheffler B.E."/>
            <person name="Wendel J.F."/>
        </authorList>
    </citation>
    <scope>NUCLEOTIDE SEQUENCE [LARGE SCALE GENOMIC DNA]</scope>
    <source>
        <strain evidence="1">1</strain>
        <tissue evidence="1">Leaf</tissue>
    </source>
</reference>
<evidence type="ECO:0000313" key="1">
    <source>
        <dbReference type="EMBL" id="MBA0881125.1"/>
    </source>
</evidence>
<dbReference type="AlphaFoldDB" id="A0A7J9NCT9"/>
<gene>
    <name evidence="1" type="ORF">Goshw_004017</name>
</gene>
<dbReference type="Proteomes" id="UP000593576">
    <property type="component" value="Unassembled WGS sequence"/>
</dbReference>
<dbReference type="EMBL" id="JABFAF010278761">
    <property type="protein sequence ID" value="MBA0881125.1"/>
    <property type="molecule type" value="Genomic_DNA"/>
</dbReference>
<evidence type="ECO:0000313" key="2">
    <source>
        <dbReference type="Proteomes" id="UP000593576"/>
    </source>
</evidence>
<sequence length="28" mass="3222">MIIIKPKQRLIYISSPRSSSAKYLSILD</sequence>
<proteinExistence type="predicted"/>
<organism evidence="1 2">
    <name type="scientific">Gossypium schwendimanii</name>
    <name type="common">Cotton</name>
    <dbReference type="NCBI Taxonomy" id="34291"/>
    <lineage>
        <taxon>Eukaryota</taxon>
        <taxon>Viridiplantae</taxon>
        <taxon>Streptophyta</taxon>
        <taxon>Embryophyta</taxon>
        <taxon>Tracheophyta</taxon>
        <taxon>Spermatophyta</taxon>
        <taxon>Magnoliopsida</taxon>
        <taxon>eudicotyledons</taxon>
        <taxon>Gunneridae</taxon>
        <taxon>Pentapetalae</taxon>
        <taxon>rosids</taxon>
        <taxon>malvids</taxon>
        <taxon>Malvales</taxon>
        <taxon>Malvaceae</taxon>
        <taxon>Malvoideae</taxon>
        <taxon>Gossypium</taxon>
    </lineage>
</organism>
<name>A0A7J9NCT9_GOSSC</name>
<accession>A0A7J9NCT9</accession>
<keyword evidence="2" id="KW-1185">Reference proteome</keyword>
<protein>
    <submittedName>
        <fullName evidence="1">Uncharacterized protein</fullName>
    </submittedName>
</protein>